<evidence type="ECO:0000313" key="2">
    <source>
        <dbReference type="EMBL" id="KAA3484196.1"/>
    </source>
</evidence>
<feature type="domain" description="Integrase zinc-binding" evidence="1">
    <location>
        <begin position="6"/>
        <end position="46"/>
    </location>
</feature>
<dbReference type="Gene3D" id="1.10.340.70">
    <property type="match status" value="1"/>
</dbReference>
<dbReference type="EMBL" id="SMMG02000002">
    <property type="protein sequence ID" value="KAA3484196.1"/>
    <property type="molecule type" value="Genomic_DNA"/>
</dbReference>
<dbReference type="AlphaFoldDB" id="A0A5B6WSD3"/>
<evidence type="ECO:0000259" key="1">
    <source>
        <dbReference type="Pfam" id="PF17921"/>
    </source>
</evidence>
<accession>A0A5B6WSD3</accession>
<name>A0A5B6WSD3_9ROSI</name>
<comment type="caution">
    <text evidence="2">The sequence shown here is derived from an EMBL/GenBank/DDBJ whole genome shotgun (WGS) entry which is preliminary data.</text>
</comment>
<keyword evidence="3" id="KW-1185">Reference proteome</keyword>
<sequence length="165" mass="19360">MCVPKNSELVRKILHEAHNSTMFAHPGNNKMYNDLKKICWWPIMKRVKAEHQLPSGLLQPVSIPEWKWERITMDFVSGLPMSPRKKDAIWVIVDQLTKSAHFIPIRMDFSLDIWLNCIFLRLLDYMGYQFLLSPIEIPGLHPDFGINCKKHWAHSCILALHFILK</sequence>
<dbReference type="SUPFAM" id="SSF53098">
    <property type="entry name" value="Ribonuclease H-like"/>
    <property type="match status" value="1"/>
</dbReference>
<dbReference type="Gene3D" id="3.30.420.10">
    <property type="entry name" value="Ribonuclease H-like superfamily/Ribonuclease H"/>
    <property type="match status" value="1"/>
</dbReference>
<dbReference type="OrthoDB" id="1001619at2759"/>
<dbReference type="InterPro" id="IPR012337">
    <property type="entry name" value="RNaseH-like_sf"/>
</dbReference>
<reference evidence="3" key="1">
    <citation type="journal article" date="2019" name="Plant Biotechnol. J.">
        <title>Genome sequencing of the Australian wild diploid species Gossypium australe highlights disease resistance and delayed gland morphogenesis.</title>
        <authorList>
            <person name="Cai Y."/>
            <person name="Cai X."/>
            <person name="Wang Q."/>
            <person name="Wang P."/>
            <person name="Zhang Y."/>
            <person name="Cai C."/>
            <person name="Xu Y."/>
            <person name="Wang K."/>
            <person name="Zhou Z."/>
            <person name="Wang C."/>
            <person name="Geng S."/>
            <person name="Li B."/>
            <person name="Dong Q."/>
            <person name="Hou Y."/>
            <person name="Wang H."/>
            <person name="Ai P."/>
            <person name="Liu Z."/>
            <person name="Yi F."/>
            <person name="Sun M."/>
            <person name="An G."/>
            <person name="Cheng J."/>
            <person name="Zhang Y."/>
            <person name="Shi Q."/>
            <person name="Xie Y."/>
            <person name="Shi X."/>
            <person name="Chang Y."/>
            <person name="Huang F."/>
            <person name="Chen Y."/>
            <person name="Hong S."/>
            <person name="Mi L."/>
            <person name="Sun Q."/>
            <person name="Zhang L."/>
            <person name="Zhou B."/>
            <person name="Peng R."/>
            <person name="Zhang X."/>
            <person name="Liu F."/>
        </authorList>
    </citation>
    <scope>NUCLEOTIDE SEQUENCE [LARGE SCALE GENOMIC DNA]</scope>
    <source>
        <strain evidence="3">cv. PA1801</strain>
    </source>
</reference>
<dbReference type="Pfam" id="PF17921">
    <property type="entry name" value="Integrase_H2C2"/>
    <property type="match status" value="1"/>
</dbReference>
<dbReference type="PANTHER" id="PTHR45835">
    <property type="entry name" value="YALI0A06105P"/>
    <property type="match status" value="1"/>
</dbReference>
<protein>
    <submittedName>
        <fullName evidence="2">Integrase</fullName>
    </submittedName>
</protein>
<organism evidence="2 3">
    <name type="scientific">Gossypium australe</name>
    <dbReference type="NCBI Taxonomy" id="47621"/>
    <lineage>
        <taxon>Eukaryota</taxon>
        <taxon>Viridiplantae</taxon>
        <taxon>Streptophyta</taxon>
        <taxon>Embryophyta</taxon>
        <taxon>Tracheophyta</taxon>
        <taxon>Spermatophyta</taxon>
        <taxon>Magnoliopsida</taxon>
        <taxon>eudicotyledons</taxon>
        <taxon>Gunneridae</taxon>
        <taxon>Pentapetalae</taxon>
        <taxon>rosids</taxon>
        <taxon>malvids</taxon>
        <taxon>Malvales</taxon>
        <taxon>Malvaceae</taxon>
        <taxon>Malvoideae</taxon>
        <taxon>Gossypium</taxon>
    </lineage>
</organism>
<dbReference type="Proteomes" id="UP000325315">
    <property type="component" value="Unassembled WGS sequence"/>
</dbReference>
<proteinExistence type="predicted"/>
<dbReference type="GO" id="GO:0003676">
    <property type="term" value="F:nucleic acid binding"/>
    <property type="evidence" value="ECO:0007669"/>
    <property type="project" value="InterPro"/>
</dbReference>
<dbReference type="PANTHER" id="PTHR45835:SF87">
    <property type="entry name" value="RNA-DIRECTED DNA POLYMERASE"/>
    <property type="match status" value="1"/>
</dbReference>
<evidence type="ECO:0000313" key="3">
    <source>
        <dbReference type="Proteomes" id="UP000325315"/>
    </source>
</evidence>
<gene>
    <name evidence="2" type="ORF">EPI10_006295</name>
</gene>
<dbReference type="InterPro" id="IPR041588">
    <property type="entry name" value="Integrase_H2C2"/>
</dbReference>
<dbReference type="InterPro" id="IPR036397">
    <property type="entry name" value="RNaseH_sf"/>
</dbReference>